<keyword evidence="7 12" id="KW-0812">Transmembrane</keyword>
<dbReference type="GO" id="GO:0051377">
    <property type="term" value="F:mannose-ethanolamine phosphotransferase activity"/>
    <property type="evidence" value="ECO:0007669"/>
    <property type="project" value="UniProtKB-UniRule"/>
</dbReference>
<name>A0AAW1CK16_9HEMI</name>
<accession>A0AAW1CK16</accession>
<evidence type="ECO:0000256" key="10">
    <source>
        <dbReference type="ARBA" id="ARBA00023136"/>
    </source>
</evidence>
<evidence type="ECO:0000256" key="1">
    <source>
        <dbReference type="ARBA" id="ARBA00004477"/>
    </source>
</evidence>
<evidence type="ECO:0000256" key="5">
    <source>
        <dbReference type="ARBA" id="ARBA00022502"/>
    </source>
</evidence>
<feature type="transmembrane region" description="Helical" evidence="12">
    <location>
        <begin position="776"/>
        <end position="792"/>
    </location>
</feature>
<feature type="transmembrane region" description="Helical" evidence="12">
    <location>
        <begin position="433"/>
        <end position="455"/>
    </location>
</feature>
<dbReference type="AlphaFoldDB" id="A0AAW1CK16"/>
<keyword evidence="9 12" id="KW-1133">Transmembrane helix</keyword>
<feature type="transmembrane region" description="Helical" evidence="12">
    <location>
        <begin position="848"/>
        <end position="871"/>
    </location>
</feature>
<evidence type="ECO:0000256" key="12">
    <source>
        <dbReference type="RuleBase" id="RU367138"/>
    </source>
</evidence>
<feature type="transmembrane region" description="Helical" evidence="12">
    <location>
        <begin position="500"/>
        <end position="520"/>
    </location>
</feature>
<proteinExistence type="inferred from homology"/>
<feature type="transmembrane region" description="Helical" evidence="12">
    <location>
        <begin position="883"/>
        <end position="904"/>
    </location>
</feature>
<dbReference type="PANTHER" id="PTHR12250">
    <property type="entry name" value="PHOSPHATIDYLINOSITOL GLYCAN, CLASS N"/>
    <property type="match status" value="1"/>
</dbReference>
<keyword evidence="11" id="KW-0325">Glycoprotein</keyword>
<keyword evidence="15" id="KW-1185">Reference proteome</keyword>
<feature type="transmembrane region" description="Helical" evidence="12">
    <location>
        <begin position="5"/>
        <end position="23"/>
    </location>
</feature>
<dbReference type="InterPro" id="IPR002591">
    <property type="entry name" value="Phosphodiest/P_Trfase"/>
</dbReference>
<dbReference type="Gene3D" id="3.40.720.10">
    <property type="entry name" value="Alkaline Phosphatase, subunit A"/>
    <property type="match status" value="1"/>
</dbReference>
<comment type="subcellular location">
    <subcellularLocation>
        <location evidence="1 12">Endoplasmic reticulum membrane</location>
        <topology evidence="1 12">Multi-pass membrane protein</topology>
    </subcellularLocation>
</comment>
<dbReference type="SUPFAM" id="SSF53649">
    <property type="entry name" value="Alkaline phosphatase-like"/>
    <property type="match status" value="1"/>
</dbReference>
<evidence type="ECO:0000313" key="15">
    <source>
        <dbReference type="Proteomes" id="UP001461498"/>
    </source>
</evidence>
<keyword evidence="5 12" id="KW-0337">GPI-anchor biosynthesis</keyword>
<evidence type="ECO:0000256" key="4">
    <source>
        <dbReference type="ARBA" id="ARBA00020831"/>
    </source>
</evidence>
<feature type="transmembrane region" description="Helical" evidence="12">
    <location>
        <begin position="812"/>
        <end position="836"/>
    </location>
</feature>
<evidence type="ECO:0000313" key="14">
    <source>
        <dbReference type="EMBL" id="KAK9497834.1"/>
    </source>
</evidence>
<dbReference type="Proteomes" id="UP001461498">
    <property type="component" value="Unassembled WGS sequence"/>
</dbReference>
<dbReference type="GO" id="GO:0006506">
    <property type="term" value="P:GPI anchor biosynthetic process"/>
    <property type="evidence" value="ECO:0007669"/>
    <property type="project" value="UniProtKB-KW"/>
</dbReference>
<comment type="pathway">
    <text evidence="2 12">Glycolipid biosynthesis; glycosylphosphatidylinositol-anchor biosynthesis.</text>
</comment>
<organism evidence="14 15">
    <name type="scientific">Rhynocoris fuscipes</name>
    <dbReference type="NCBI Taxonomy" id="488301"/>
    <lineage>
        <taxon>Eukaryota</taxon>
        <taxon>Metazoa</taxon>
        <taxon>Ecdysozoa</taxon>
        <taxon>Arthropoda</taxon>
        <taxon>Hexapoda</taxon>
        <taxon>Insecta</taxon>
        <taxon>Pterygota</taxon>
        <taxon>Neoptera</taxon>
        <taxon>Paraneoptera</taxon>
        <taxon>Hemiptera</taxon>
        <taxon>Heteroptera</taxon>
        <taxon>Panheteroptera</taxon>
        <taxon>Cimicomorpha</taxon>
        <taxon>Reduviidae</taxon>
        <taxon>Harpactorinae</taxon>
        <taxon>Harpactorini</taxon>
        <taxon>Rhynocoris</taxon>
    </lineage>
</organism>
<evidence type="ECO:0000256" key="7">
    <source>
        <dbReference type="ARBA" id="ARBA00022692"/>
    </source>
</evidence>
<keyword evidence="10 12" id="KW-0472">Membrane</keyword>
<evidence type="ECO:0000256" key="8">
    <source>
        <dbReference type="ARBA" id="ARBA00022824"/>
    </source>
</evidence>
<protein>
    <recommendedName>
        <fullName evidence="4 12">GPI ethanolamine phosphate transferase 1</fullName>
        <ecNumber evidence="12">2.-.-.-</ecNumber>
    </recommendedName>
</protein>
<feature type="domain" description="GPI ethanolamine phosphate transferase 1 C-terminal" evidence="13">
    <location>
        <begin position="420"/>
        <end position="872"/>
    </location>
</feature>
<feature type="transmembrane region" description="Helical" evidence="12">
    <location>
        <begin position="722"/>
        <end position="738"/>
    </location>
</feature>
<dbReference type="InterPro" id="IPR017850">
    <property type="entry name" value="Alkaline_phosphatase_core_sf"/>
</dbReference>
<feature type="transmembrane region" description="Helical" evidence="12">
    <location>
        <begin position="558"/>
        <end position="575"/>
    </location>
</feature>
<dbReference type="EMBL" id="JAPXFL010000013">
    <property type="protein sequence ID" value="KAK9497834.1"/>
    <property type="molecule type" value="Genomic_DNA"/>
</dbReference>
<keyword evidence="6 12" id="KW-0808">Transferase</keyword>
<dbReference type="InterPro" id="IPR017852">
    <property type="entry name" value="GPI_EtnP_transferase_1_C"/>
</dbReference>
<evidence type="ECO:0000256" key="2">
    <source>
        <dbReference type="ARBA" id="ARBA00004687"/>
    </source>
</evidence>
<comment type="function">
    <text evidence="12">Ethanolamine phosphate transferase involved in glycosylphosphatidylinositol-anchor biosynthesis. Transfers ethanolamine phosphate to the first alpha-1,4-linked mannose of the glycosylphosphatidylinositol precursor of GPI-anchor.</text>
</comment>
<feature type="transmembrane region" description="Helical" evidence="12">
    <location>
        <begin position="587"/>
        <end position="604"/>
    </location>
</feature>
<evidence type="ECO:0000256" key="9">
    <source>
        <dbReference type="ARBA" id="ARBA00022989"/>
    </source>
</evidence>
<reference evidence="14 15" key="1">
    <citation type="submission" date="2022-12" db="EMBL/GenBank/DDBJ databases">
        <title>Chromosome-level genome assembly of true bugs.</title>
        <authorList>
            <person name="Ma L."/>
            <person name="Li H."/>
        </authorList>
    </citation>
    <scope>NUCLEOTIDE SEQUENCE [LARGE SCALE GENOMIC DNA]</scope>
    <source>
        <strain evidence="14">Lab_2022b</strain>
    </source>
</reference>
<comment type="caution">
    <text evidence="14">The sequence shown here is derived from an EMBL/GenBank/DDBJ whole genome shotgun (WGS) entry which is preliminary data.</text>
</comment>
<dbReference type="InterPro" id="IPR007070">
    <property type="entry name" value="GPI_EtnP_transferase_1"/>
</dbReference>
<keyword evidence="8 12" id="KW-0256">Endoplasmic reticulum</keyword>
<dbReference type="InterPro" id="IPR037671">
    <property type="entry name" value="PIGN_N"/>
</dbReference>
<gene>
    <name evidence="14" type="ORF">O3M35_003750</name>
</gene>
<feature type="transmembrane region" description="Helical" evidence="12">
    <location>
        <begin position="475"/>
        <end position="494"/>
    </location>
</feature>
<feature type="transmembrane region" description="Helical" evidence="12">
    <location>
        <begin position="648"/>
        <end position="665"/>
    </location>
</feature>
<evidence type="ECO:0000256" key="6">
    <source>
        <dbReference type="ARBA" id="ARBA00022679"/>
    </source>
</evidence>
<evidence type="ECO:0000259" key="13">
    <source>
        <dbReference type="Pfam" id="PF04987"/>
    </source>
</evidence>
<dbReference type="Pfam" id="PF01663">
    <property type="entry name" value="Phosphodiest"/>
    <property type="match status" value="1"/>
</dbReference>
<dbReference type="PANTHER" id="PTHR12250:SF0">
    <property type="entry name" value="GPI ETHANOLAMINE PHOSPHATE TRANSFERASE 1"/>
    <property type="match status" value="1"/>
</dbReference>
<evidence type="ECO:0000256" key="11">
    <source>
        <dbReference type="ARBA" id="ARBA00023180"/>
    </source>
</evidence>
<dbReference type="EC" id="2.-.-.-" evidence="12"/>
<feature type="transmembrane region" description="Helical" evidence="12">
    <location>
        <begin position="610"/>
        <end position="627"/>
    </location>
</feature>
<feature type="transmembrane region" description="Helical" evidence="12">
    <location>
        <begin position="671"/>
        <end position="691"/>
    </location>
</feature>
<evidence type="ECO:0000256" key="3">
    <source>
        <dbReference type="ARBA" id="ARBA00008400"/>
    </source>
</evidence>
<comment type="similarity">
    <text evidence="3 12">Belongs to the PIGG/PIGN/PIGO family. PIGN subfamily.</text>
</comment>
<dbReference type="GO" id="GO:0005789">
    <property type="term" value="C:endoplasmic reticulum membrane"/>
    <property type="evidence" value="ECO:0007669"/>
    <property type="project" value="UniProtKB-SubCell"/>
</dbReference>
<dbReference type="Pfam" id="PF04987">
    <property type="entry name" value="PigN"/>
    <property type="match status" value="1"/>
</dbReference>
<dbReference type="CDD" id="cd16020">
    <property type="entry name" value="GPI_EPT_1"/>
    <property type="match status" value="1"/>
</dbReference>
<sequence>MKVYIAFFLVHICIVILMFDVYFQTKVITGLNPVKNFTKPYAKRLVLFVGDGLRSDTFFGNSKMGSVEHAPFLRSIMVEAASWGVSHTRVPTESRPGHVAIIAGFYEDPSAVFKGWKKNPVLFDSVFNQSVATFSWGSPDIVPMFSNELSNPNIFYYNYEEEDQDLSGRNGTVEFLNSWVFNKFEEMYNNISNNKFMRDLWNKPGIIFFFHFLGIDVAGHAFNPNSPGYLQSVRQTDALIRDITKMIEDYYNDNRTSFIFTSDHGMTDWGSHGAGSASETETPLVVWGAGIKHSHCNHFFTPDCFKNVSQADIAVLMSILLGRSIPVHSTGVLPIDYLDIPIHDKVMALFQNSHQLLNQFRQKEKDIKSNVAKILYTPFIGLEKDIIAFYFKRISEKMQSGLYDVALKITKEFIDLVIEGSDYYDRYYQTVKLIFLDLTVIGLIFCVLSEIVPLITISESDEELKQSKYSTINKFNFKLFALFIIILVSIYLLLLGTSTLPVKFILYLLLPTPFWFYALTNNKWLWKLCHIVDLRNINLCCDIILYFIGLSLLFFSFYYRWMLTLLMVVVMVWPLIKMKIVEPLKTLWILSSILVATFPLLPAVGARPNILFVILSAAIWIVIGILWDAISSSRSHLFTFDKKIRLQTVLIIPILINICHIDYRFSYNKGLANINQILSFTFLVINFLTLFYNRTAFLIPRFISISISLGVMFLQFSSTFEGLFPILLAFNLLIWMLFEISANHTDDTSNNIIYYTIPERQLSRVGIDSHNMRQSFFYLSYIVISYFGIGNIESISSFDIAWVRGFVTLFSPFFMTALVLFKSVIPFLMVTCAFRILVIKTQANVHQLFYLVLIYCDMLGLIFLCNVKNVGSWLEIGKSISRFVIIESIVLFLILLYGFTSFIIRSHKIEDNLPYRKQHVC</sequence>